<reference evidence="10 11" key="1">
    <citation type="submission" date="2018-04" db="EMBL/GenBank/DDBJ databases">
        <title>Genomic Encyclopedia of Archaeal and Bacterial Type Strains, Phase II (KMG-II): from individual species to whole genera.</title>
        <authorList>
            <person name="Goeker M."/>
        </authorList>
    </citation>
    <scope>NUCLEOTIDE SEQUENCE [LARGE SCALE GENOMIC DNA]</scope>
    <source>
        <strain evidence="10 11">DSM 28823</strain>
    </source>
</reference>
<feature type="domain" description="3-deoxy-D-manno-octulosonic-acid transferase N-terminal" evidence="9">
    <location>
        <begin position="41"/>
        <end position="208"/>
    </location>
</feature>
<dbReference type="InterPro" id="IPR038107">
    <property type="entry name" value="Glycos_transf_N_sf"/>
</dbReference>
<evidence type="ECO:0000256" key="7">
    <source>
        <dbReference type="PIRSR" id="PIRSR639901-1"/>
    </source>
</evidence>
<dbReference type="SUPFAM" id="SSF53756">
    <property type="entry name" value="UDP-Glycosyltransferase/glycogen phosphorylase"/>
    <property type="match status" value="1"/>
</dbReference>
<comment type="subcellular location">
    <subcellularLocation>
        <location evidence="8">Cell membrane</location>
    </subcellularLocation>
</comment>
<dbReference type="RefSeq" id="WP_107820572.1">
    <property type="nucleotide sequence ID" value="NZ_QAAD01000001.1"/>
</dbReference>
<name>A0A2T5C695_9BACT</name>
<dbReference type="InterPro" id="IPR007507">
    <property type="entry name" value="Glycos_transf_N"/>
</dbReference>
<keyword evidence="4 8" id="KW-0808">Transferase</keyword>
<dbReference type="GO" id="GO:0005886">
    <property type="term" value="C:plasma membrane"/>
    <property type="evidence" value="ECO:0007669"/>
    <property type="project" value="UniProtKB-SubCell"/>
</dbReference>
<dbReference type="InterPro" id="IPR039901">
    <property type="entry name" value="Kdotransferase"/>
</dbReference>
<evidence type="ECO:0000313" key="10">
    <source>
        <dbReference type="EMBL" id="PTN10471.1"/>
    </source>
</evidence>
<evidence type="ECO:0000259" key="9">
    <source>
        <dbReference type="Pfam" id="PF04413"/>
    </source>
</evidence>
<dbReference type="EC" id="2.4.99.12" evidence="2 8"/>
<evidence type="ECO:0000256" key="4">
    <source>
        <dbReference type="ARBA" id="ARBA00022679"/>
    </source>
</evidence>
<dbReference type="OrthoDB" id="9789797at2"/>
<comment type="similarity">
    <text evidence="8">Belongs to the glycosyltransferase group 1 family.</text>
</comment>
<dbReference type="Gene3D" id="3.40.50.2000">
    <property type="entry name" value="Glycogen Phosphorylase B"/>
    <property type="match status" value="1"/>
</dbReference>
<comment type="pathway">
    <text evidence="1 8">Bacterial outer membrane biogenesis; LPS core biosynthesis.</text>
</comment>
<dbReference type="GO" id="GO:0009244">
    <property type="term" value="P:lipopolysaccharide core region biosynthetic process"/>
    <property type="evidence" value="ECO:0007669"/>
    <property type="project" value="UniProtKB-UniRule"/>
</dbReference>
<proteinExistence type="inferred from homology"/>
<evidence type="ECO:0000313" key="11">
    <source>
        <dbReference type="Proteomes" id="UP000243525"/>
    </source>
</evidence>
<evidence type="ECO:0000256" key="8">
    <source>
        <dbReference type="RuleBase" id="RU365103"/>
    </source>
</evidence>
<evidence type="ECO:0000256" key="6">
    <source>
        <dbReference type="ARBA" id="ARBA00049183"/>
    </source>
</evidence>
<comment type="function">
    <text evidence="8">Involved in lipopolysaccharide (LPS) biosynthesis. Catalyzes the transfer of 3-deoxy-D-manno-octulosonate (Kdo) residue(s) from CMP-Kdo to lipid IV(A), the tetraacyldisaccharide-1,4'-bisphosphate precursor of lipid A.</text>
</comment>
<evidence type="ECO:0000256" key="5">
    <source>
        <dbReference type="ARBA" id="ARBA00031445"/>
    </source>
</evidence>
<protein>
    <recommendedName>
        <fullName evidence="3 8">3-deoxy-D-manno-octulosonic acid transferase</fullName>
        <shortName evidence="8">Kdo transferase</shortName>
        <ecNumber evidence="2 8">2.4.99.12</ecNumber>
    </recommendedName>
    <alternativeName>
        <fullName evidence="5 8">Lipid IV(A) 3-deoxy-D-manno-octulosonic acid transferase</fullName>
    </alternativeName>
</protein>
<dbReference type="Proteomes" id="UP000243525">
    <property type="component" value="Unassembled WGS sequence"/>
</dbReference>
<evidence type="ECO:0000256" key="3">
    <source>
        <dbReference type="ARBA" id="ARBA00019077"/>
    </source>
</evidence>
<dbReference type="GO" id="GO:0043842">
    <property type="term" value="F:Kdo transferase activity"/>
    <property type="evidence" value="ECO:0007669"/>
    <property type="project" value="UniProtKB-EC"/>
</dbReference>
<accession>A0A2T5C695</accession>
<dbReference type="EMBL" id="QAAD01000001">
    <property type="protein sequence ID" value="PTN10471.1"/>
    <property type="molecule type" value="Genomic_DNA"/>
</dbReference>
<keyword evidence="8" id="KW-0448">Lipopolysaccharide biosynthesis</keyword>
<dbReference type="UniPathway" id="UPA00958"/>
<comment type="caution">
    <text evidence="10">The sequence shown here is derived from an EMBL/GenBank/DDBJ whole genome shotgun (WGS) entry which is preliminary data.</text>
</comment>
<feature type="active site" description="Proton acceptor" evidence="7">
    <location>
        <position position="60"/>
    </location>
</feature>
<keyword evidence="11" id="KW-1185">Reference proteome</keyword>
<gene>
    <name evidence="10" type="ORF">C8N47_101120</name>
</gene>
<dbReference type="GO" id="GO:0009245">
    <property type="term" value="P:lipid A biosynthetic process"/>
    <property type="evidence" value="ECO:0007669"/>
    <property type="project" value="TreeGrafter"/>
</dbReference>
<evidence type="ECO:0000256" key="2">
    <source>
        <dbReference type="ARBA" id="ARBA00012621"/>
    </source>
</evidence>
<dbReference type="AlphaFoldDB" id="A0A2T5C695"/>
<keyword evidence="8" id="KW-0472">Membrane</keyword>
<dbReference type="Pfam" id="PF04413">
    <property type="entry name" value="Glycos_transf_N"/>
    <property type="match status" value="1"/>
</dbReference>
<dbReference type="PANTHER" id="PTHR42755">
    <property type="entry name" value="3-DEOXY-MANNO-OCTULOSONATE CYTIDYLYLTRANSFERASE"/>
    <property type="match status" value="1"/>
</dbReference>
<organism evidence="10 11">
    <name type="scientific">Mangrovibacterium marinum</name>
    <dbReference type="NCBI Taxonomy" id="1639118"/>
    <lineage>
        <taxon>Bacteria</taxon>
        <taxon>Pseudomonadati</taxon>
        <taxon>Bacteroidota</taxon>
        <taxon>Bacteroidia</taxon>
        <taxon>Marinilabiliales</taxon>
        <taxon>Prolixibacteraceae</taxon>
        <taxon>Mangrovibacterium</taxon>
    </lineage>
</organism>
<sequence length="412" mass="46689">MNFLYQVGIYLYRFVAALMSPFNEKARYFSKGQTSVFGELKERFPMEGDVVWVHCASLGEFEQGRPLIEAIKKQYPTYKVLLTFFSPSGYEVRKDYAQADMVAYLPVDTKANARRFLDLVQPRVAFFVKYEFWKNYIDGLSARSIPLYLVSAIFREEQLFFKKGLRGSWYRQVLSGVDHFFVQNQQSADLLGAVGLTNSTITGDTRFDRVAEIAAARKDLPIVAEFKGQSPLLVVGSSWRPDEEIIMPYLQANPEVKIVFAPHEVKEANITRLMSMAKGQAVRYTQAAESDLTNARVLIVDCIGLLSSVYRYGDLAYIGGGFGVGIHNTLEAAIYHIPVLFGPNYLRFQEAVELVSRKLAFPVDSEEQLRQQLDALFESTDRRAAIAQACSRFMEENIGATQKIVQKVFNNQ</sequence>
<comment type="catalytic activity">
    <reaction evidence="6 8">
        <text>lipid IVA (E. coli) + CMP-3-deoxy-beta-D-manno-octulosonate = alpha-Kdo-(2-&gt;6)-lipid IVA (E. coli) + CMP + H(+)</text>
        <dbReference type="Rhea" id="RHEA:28066"/>
        <dbReference type="ChEBI" id="CHEBI:15378"/>
        <dbReference type="ChEBI" id="CHEBI:58603"/>
        <dbReference type="ChEBI" id="CHEBI:60364"/>
        <dbReference type="ChEBI" id="CHEBI:60377"/>
        <dbReference type="ChEBI" id="CHEBI:85987"/>
        <dbReference type="EC" id="2.4.99.12"/>
    </reaction>
</comment>
<dbReference type="Gene3D" id="3.40.50.11720">
    <property type="entry name" value="3-Deoxy-D-manno-octulosonic-acid transferase, N-terminal domain"/>
    <property type="match status" value="1"/>
</dbReference>
<dbReference type="PANTHER" id="PTHR42755:SF1">
    <property type="entry name" value="3-DEOXY-D-MANNO-OCTULOSONIC ACID TRANSFERASE, MITOCHONDRIAL-RELATED"/>
    <property type="match status" value="1"/>
</dbReference>
<keyword evidence="8" id="KW-1003">Cell membrane</keyword>
<evidence type="ECO:0000256" key="1">
    <source>
        <dbReference type="ARBA" id="ARBA00004713"/>
    </source>
</evidence>